<reference evidence="1 2" key="1">
    <citation type="submission" date="2016-06" db="EMBL/GenBank/DDBJ databases">
        <authorList>
            <person name="Kjaerup R.B."/>
            <person name="Dalgaard T.S."/>
            <person name="Juul-Madsen H.R."/>
        </authorList>
    </citation>
    <scope>NUCLEOTIDE SEQUENCE [LARGE SCALE GENOMIC DNA]</scope>
    <source>
        <strain evidence="1 2">CECT 8886</strain>
    </source>
</reference>
<evidence type="ECO:0008006" key="3">
    <source>
        <dbReference type="Google" id="ProtNLM"/>
    </source>
</evidence>
<organism evidence="1 2">
    <name type="scientific">Marinomonas spartinae</name>
    <dbReference type="NCBI Taxonomy" id="1792290"/>
    <lineage>
        <taxon>Bacteria</taxon>
        <taxon>Pseudomonadati</taxon>
        <taxon>Pseudomonadota</taxon>
        <taxon>Gammaproteobacteria</taxon>
        <taxon>Oceanospirillales</taxon>
        <taxon>Oceanospirillaceae</taxon>
        <taxon>Marinomonas</taxon>
    </lineage>
</organism>
<dbReference type="EMBL" id="FLOB01000003">
    <property type="protein sequence ID" value="SBS30503.1"/>
    <property type="molecule type" value="Genomic_DNA"/>
</dbReference>
<gene>
    <name evidence="1" type="ORF">MSP8886_01834</name>
</gene>
<protein>
    <recommendedName>
        <fullName evidence="3">Immunity protein 43 domain-containing protein</fullName>
    </recommendedName>
</protein>
<name>A0A1A8TEJ2_9GAMM</name>
<evidence type="ECO:0000313" key="2">
    <source>
        <dbReference type="Proteomes" id="UP000092544"/>
    </source>
</evidence>
<keyword evidence="2" id="KW-1185">Reference proteome</keyword>
<accession>A0A1A8TEJ2</accession>
<dbReference type="OrthoDB" id="5881728at2"/>
<dbReference type="RefSeq" id="WP_067015302.1">
    <property type="nucleotide sequence ID" value="NZ_FLOB01000003.1"/>
</dbReference>
<proteinExistence type="predicted"/>
<dbReference type="AlphaFoldDB" id="A0A1A8TEJ2"/>
<dbReference type="Proteomes" id="UP000092544">
    <property type="component" value="Unassembled WGS sequence"/>
</dbReference>
<evidence type="ECO:0000313" key="1">
    <source>
        <dbReference type="EMBL" id="SBS30503.1"/>
    </source>
</evidence>
<sequence>MIYAVHNTENTSDAIDMDSLKLAEVLALKMPDDIDPIVYLVELRQKNDTLSEYWPEQMAFKYSGRYKKHSVDINILGNLIFFNGRAFDAMQGQLSSYGEFLKIEVEGDQHYLFNPLVFGEEDLVFSERQYFNNVPTGYKNIMFKKEDVDKKVLFKSKLGGAFIYCNHEFVKAFNDHNLTGIQFTLIPDYNYKEEF</sequence>
<dbReference type="STRING" id="1792290.MSP8886_01834"/>